<reference evidence="1 2" key="1">
    <citation type="submission" date="2017-11" db="EMBL/GenBank/DDBJ databases">
        <title>Draft Genome Sequence of Sporolactobacillus inulinus NBRC 111894 Isolated from Koso, a Japanese Sugar-Vegetable Fermented Beverage.</title>
        <authorList>
            <person name="Chiou T.Y."/>
            <person name="Oshima K."/>
            <person name="Suda W."/>
            <person name="Hattori M."/>
            <person name="Takahashi T."/>
        </authorList>
    </citation>
    <scope>NUCLEOTIDE SEQUENCE [LARGE SCALE GENOMIC DNA]</scope>
    <source>
        <strain evidence="1 2">NBRC111894</strain>
    </source>
</reference>
<evidence type="ECO:0000313" key="1">
    <source>
        <dbReference type="EMBL" id="GAY78739.1"/>
    </source>
</evidence>
<comment type="caution">
    <text evidence="1">The sequence shown here is derived from an EMBL/GenBank/DDBJ whole genome shotgun (WGS) entry which is preliminary data.</text>
</comment>
<dbReference type="Proteomes" id="UP000319716">
    <property type="component" value="Unassembled WGS sequence"/>
</dbReference>
<proteinExistence type="predicted"/>
<gene>
    <name evidence="1" type="ORF">NBRC111894_4293</name>
</gene>
<dbReference type="AlphaFoldDB" id="A0A4Y1ZI84"/>
<protein>
    <submittedName>
        <fullName evidence="1">Uncharacterized protein</fullName>
    </submittedName>
</protein>
<accession>A0A4Y1ZI84</accession>
<sequence>MVWEKSVTVRKKTVHFYSIGAATFQEIMGKHDNAIFMSF</sequence>
<organism evidence="1 2">
    <name type="scientific">Sporolactobacillus inulinus</name>
    <dbReference type="NCBI Taxonomy" id="2078"/>
    <lineage>
        <taxon>Bacteria</taxon>
        <taxon>Bacillati</taxon>
        <taxon>Bacillota</taxon>
        <taxon>Bacilli</taxon>
        <taxon>Bacillales</taxon>
        <taxon>Sporolactobacillaceae</taxon>
        <taxon>Sporolactobacillus</taxon>
    </lineage>
</organism>
<name>A0A4Y1ZI84_9BACL</name>
<dbReference type="EMBL" id="BEXB01000059">
    <property type="protein sequence ID" value="GAY78739.1"/>
    <property type="molecule type" value="Genomic_DNA"/>
</dbReference>
<evidence type="ECO:0000313" key="2">
    <source>
        <dbReference type="Proteomes" id="UP000319716"/>
    </source>
</evidence>